<evidence type="ECO:0000256" key="1">
    <source>
        <dbReference type="ARBA" id="ARBA00022729"/>
    </source>
</evidence>
<protein>
    <submittedName>
        <fullName evidence="3">Putative acid phosphatase of HAD superfamily subfamily IIIB</fullName>
    </submittedName>
</protein>
<comment type="caution">
    <text evidence="3">The sequence shown here is derived from an EMBL/GenBank/DDBJ whole genome shotgun (WGS) entry which is preliminary data.</text>
</comment>
<evidence type="ECO:0000313" key="4">
    <source>
        <dbReference type="Proteomes" id="UP000295444"/>
    </source>
</evidence>
<feature type="chain" id="PRO_5038421063" evidence="2">
    <location>
        <begin position="31"/>
        <end position="261"/>
    </location>
</feature>
<dbReference type="SUPFAM" id="SSF56784">
    <property type="entry name" value="HAD-like"/>
    <property type="match status" value="1"/>
</dbReference>
<proteinExistence type="predicted"/>
<reference evidence="3 4" key="1">
    <citation type="submission" date="2019-03" db="EMBL/GenBank/DDBJ databases">
        <title>Genomic Encyclopedia of Type Strains, Phase IV (KMG-IV): sequencing the most valuable type-strain genomes for metagenomic binning, comparative biology and taxonomic classification.</title>
        <authorList>
            <person name="Goeker M."/>
        </authorList>
    </citation>
    <scope>NUCLEOTIDE SEQUENCE [LARGE SCALE GENOMIC DNA]</scope>
    <source>
        <strain evidence="3 4">DSM 45361</strain>
    </source>
</reference>
<dbReference type="OrthoDB" id="193314at2"/>
<dbReference type="EMBL" id="SNXZ01000003">
    <property type="protein sequence ID" value="TDP97561.1"/>
    <property type="molecule type" value="Genomic_DNA"/>
</dbReference>
<feature type="signal peptide" evidence="2">
    <location>
        <begin position="1"/>
        <end position="30"/>
    </location>
</feature>
<evidence type="ECO:0000313" key="3">
    <source>
        <dbReference type="EMBL" id="TDP97561.1"/>
    </source>
</evidence>
<evidence type="ECO:0000256" key="2">
    <source>
        <dbReference type="SAM" id="SignalP"/>
    </source>
</evidence>
<dbReference type="PANTHER" id="PTHR31284">
    <property type="entry name" value="ACID PHOSPHATASE-LIKE PROTEIN"/>
    <property type="match status" value="1"/>
</dbReference>
<sequence length="261" mass="28042">MSTTRTRLAGFAKLATVGALSALVAGGISAAADSSAQAHGHSHEPANVTTVKNDVKAYYGDTVDAAGHHHASTDSLWAQDVQNQIAGAQRYLQERLRSHHLHNPALVLDVDDTSEVTYGWEVDVDFHYDPVSNEAAINAGAFPAIQPTLALAKWAKAHGVKLYFITGRPEHQRAATLKDLANDGYPTPDGAFLKYEGGNNPAYLPCAPTCTTIQYKSGTRKHIEEDLGSDIVVNVGDQFSDLDGGYADRGVKLPNPMYYLP</sequence>
<keyword evidence="1 2" id="KW-0732">Signal</keyword>
<dbReference type="InterPro" id="IPR023214">
    <property type="entry name" value="HAD_sf"/>
</dbReference>
<dbReference type="Pfam" id="PF03767">
    <property type="entry name" value="Acid_phosphat_B"/>
    <property type="match status" value="1"/>
</dbReference>
<keyword evidence="4" id="KW-1185">Reference proteome</keyword>
<name>A0A4R6SC71_LABRH</name>
<dbReference type="RefSeq" id="WP_133850746.1">
    <property type="nucleotide sequence ID" value="NZ_SNXZ01000003.1"/>
</dbReference>
<dbReference type="InterPro" id="IPR005519">
    <property type="entry name" value="Acid_phosphat_B-like"/>
</dbReference>
<dbReference type="Proteomes" id="UP000295444">
    <property type="component" value="Unassembled WGS sequence"/>
</dbReference>
<organism evidence="3 4">
    <name type="scientific">Labedaea rhizosphaerae</name>
    <dbReference type="NCBI Taxonomy" id="598644"/>
    <lineage>
        <taxon>Bacteria</taxon>
        <taxon>Bacillati</taxon>
        <taxon>Actinomycetota</taxon>
        <taxon>Actinomycetes</taxon>
        <taxon>Pseudonocardiales</taxon>
        <taxon>Pseudonocardiaceae</taxon>
        <taxon>Labedaea</taxon>
    </lineage>
</organism>
<dbReference type="AlphaFoldDB" id="A0A4R6SC71"/>
<gene>
    <name evidence="3" type="ORF">EV186_103525</name>
</gene>
<dbReference type="Gene3D" id="3.40.50.1000">
    <property type="entry name" value="HAD superfamily/HAD-like"/>
    <property type="match status" value="1"/>
</dbReference>
<dbReference type="PANTHER" id="PTHR31284:SF10">
    <property type="entry name" value="ACID PHOSPHATASE-LIKE PROTEIN"/>
    <property type="match status" value="1"/>
</dbReference>
<accession>A0A4R6SC71</accession>
<dbReference type="InterPro" id="IPR036412">
    <property type="entry name" value="HAD-like_sf"/>
</dbReference>